<gene>
    <name evidence="1" type="ORF">CCMSSC00406_0005191</name>
</gene>
<sequence length="811" mass="87687">MAPAAPGEPGEGHKPQPLGGNMPMIFLFTTCTLCALFLLWRRAETLRNIVSQTLHLKPWSNSEGNIRLSEDDGPSSREFLDNDDDDDAPVLDLTDSRSLMDVSSEARLAFSDSPPRSPPPPPIPTSLPTATSGANVQPVGRELLPFLRAGSRASTCTTPRRNTRNTSTTSRLATITSRSLAAVATDTDTHTSPLPILDYTTPPDSSLLNADAQAFVGLSGSQIILHVLARNGVEHAFAYPGAANVHLLDVACTDVRIKLFMPRHEQGAGHMAEGYSRVEGKPGVVFVTSGPGATNVITALQDAMSDGIPLIVIAGQVAIKELGTGAFQDADIVSMTQPCTKWATMVGDVEDLPAYIDEAFRVATSGRPGPVLLSIPKDILASTLRDDGPRIKTIISPSLPLQIRPPPPQLHRPPAAKVLKSINEAAARINNSKMPLIIAGVGVLSSPDGPLLLKELALRGNIPVATTLHGLGAFDEDHPLSLHMLGVHGSVYGNYAVQRADTILVLGARLDDHVTANIDGFAPAARSAGRYGRGGIIHFEIDPRNTNRIIDAHIPVIGDVVENLKILEPLIEPRARNNWLEHVNEWRTKFPFVYEPSAEGQRVKPQEVVEELDRQTAGMKDEVLITTGVGHHQMWAAQFYTWKEPRSLISSGALATMGFGLPAAIGAKVAKPDKIVVDIDGDASFLMSGLELASAAEYSIGVKVLIMNNNAQGMVYRWQKLMFDDRFALTRMANPDFALLAQSMGVHAIECRTAEELPEKMKEFLMYDNNLPIVMVCQVDEEEALYPIVPPGKAIHELVMHPSLPLNPVYK</sequence>
<protein>
    <submittedName>
        <fullName evidence="1">Uncharacterized protein</fullName>
    </submittedName>
</protein>
<keyword evidence="2" id="KW-1185">Reference proteome</keyword>
<evidence type="ECO:0000313" key="1">
    <source>
        <dbReference type="EMBL" id="KAG9217821.1"/>
    </source>
</evidence>
<accession>A0ACB7ILH4</accession>
<name>A0ACB7ILH4_PLECO</name>
<comment type="caution">
    <text evidence="1">The sequence shown here is derived from an EMBL/GenBank/DDBJ whole genome shotgun (WGS) entry which is preliminary data.</text>
</comment>
<organism evidence="1 2">
    <name type="scientific">Pleurotus cornucopiae</name>
    <name type="common">Cornucopia mushroom</name>
    <dbReference type="NCBI Taxonomy" id="5321"/>
    <lineage>
        <taxon>Eukaryota</taxon>
        <taxon>Fungi</taxon>
        <taxon>Dikarya</taxon>
        <taxon>Basidiomycota</taxon>
        <taxon>Agaricomycotina</taxon>
        <taxon>Agaricomycetes</taxon>
        <taxon>Agaricomycetidae</taxon>
        <taxon>Agaricales</taxon>
        <taxon>Pleurotineae</taxon>
        <taxon>Pleurotaceae</taxon>
        <taxon>Pleurotus</taxon>
    </lineage>
</organism>
<proteinExistence type="predicted"/>
<dbReference type="Proteomes" id="UP000824881">
    <property type="component" value="Unassembled WGS sequence"/>
</dbReference>
<reference evidence="1 2" key="1">
    <citation type="journal article" date="2021" name="Appl. Environ. Microbiol.">
        <title>Genetic linkage and physical mapping for an oyster mushroom Pleurotus cornucopiae and QTL analysis for the trait cap color.</title>
        <authorList>
            <person name="Zhang Y."/>
            <person name="Gao W."/>
            <person name="Sonnenberg A."/>
            <person name="Chen Q."/>
            <person name="Zhang J."/>
            <person name="Huang C."/>
        </authorList>
    </citation>
    <scope>NUCLEOTIDE SEQUENCE [LARGE SCALE GENOMIC DNA]</scope>
    <source>
        <strain evidence="1">CCMSSC00406</strain>
    </source>
</reference>
<evidence type="ECO:0000313" key="2">
    <source>
        <dbReference type="Proteomes" id="UP000824881"/>
    </source>
</evidence>
<dbReference type="EMBL" id="WQMT02000011">
    <property type="protein sequence ID" value="KAG9217821.1"/>
    <property type="molecule type" value="Genomic_DNA"/>
</dbReference>